<dbReference type="Pfam" id="PF23375">
    <property type="entry name" value="DUF7094"/>
    <property type="match status" value="1"/>
</dbReference>
<keyword evidence="5" id="KW-1185">Reference proteome</keyword>
<comment type="caution">
    <text evidence="4">The sequence shown here is derived from an EMBL/GenBank/DDBJ whole genome shotgun (WGS) entry which is preliminary data.</text>
</comment>
<evidence type="ECO:0000313" key="4">
    <source>
        <dbReference type="EMBL" id="MFC6905624.1"/>
    </source>
</evidence>
<dbReference type="Pfam" id="PF23374">
    <property type="entry name" value="Fn3_arc"/>
    <property type="match status" value="1"/>
</dbReference>
<evidence type="ECO:0008006" key="6">
    <source>
        <dbReference type="Google" id="ProtNLM"/>
    </source>
</evidence>
<dbReference type="Pfam" id="PF23379">
    <property type="entry name" value="DUF7096"/>
    <property type="match status" value="1"/>
</dbReference>
<sequence>MTRLLPFLLAALLICSLPAIAVPGSVGPQAGIDGAGGEYAAVDAGSIDWLALSEEPAVSGDDHVTVDVGATLEGDSDRLEARYDDHHVDVRIENADSEAEQRAIVREEEGRIAAEISQLREHERAAYVGYYGGDIDEHELLVELAVVHTNAAMLEESVSRLEESADEVPEVSLGSEIGELEVETLTMQGPVRERVAEMLRGETDPERVHVESDGNGVVLALVDGDQFHREAYRDDNREPDAEAQYASLGQSEDRIAELYPSIFPEARWSYSEVGENTHRGIGNHAQGSLTTYLDTGTGEVYRESQTLRLGGIDATTVGSDTDEGVELTVSGTLPGGPAQATLTDAETGDPLSGEIELDDRAVGETDDGTLWFVAPRSSVTVTATVGEAEVTVEITEGVVSQSDISVSGDERS</sequence>
<dbReference type="InterPro" id="IPR055522">
    <property type="entry name" value="DUF7096"/>
</dbReference>
<protein>
    <recommendedName>
        <fullName evidence="6">DUF5667 domain-containing protein</fullName>
    </recommendedName>
</protein>
<dbReference type="Proteomes" id="UP001596312">
    <property type="component" value="Unassembled WGS sequence"/>
</dbReference>
<evidence type="ECO:0000259" key="2">
    <source>
        <dbReference type="Pfam" id="PF23375"/>
    </source>
</evidence>
<evidence type="ECO:0000259" key="3">
    <source>
        <dbReference type="Pfam" id="PF23379"/>
    </source>
</evidence>
<proteinExistence type="predicted"/>
<dbReference type="InterPro" id="IPR055520">
    <property type="entry name" value="DUF7094"/>
</dbReference>
<accession>A0ABD5V9N6</accession>
<gene>
    <name evidence="4" type="ORF">ACFQGH_10510</name>
</gene>
<feature type="domain" description="Fibronectin-III type-like" evidence="1">
    <location>
        <begin position="319"/>
        <end position="391"/>
    </location>
</feature>
<name>A0ABD5V9N6_9EURY</name>
<dbReference type="RefSeq" id="WP_340604145.1">
    <property type="nucleotide sequence ID" value="NZ_JBBMXV010000003.1"/>
</dbReference>
<evidence type="ECO:0000259" key="1">
    <source>
        <dbReference type="Pfam" id="PF23374"/>
    </source>
</evidence>
<organism evidence="4 5">
    <name type="scientific">Halalkalicoccus tibetensis</name>
    <dbReference type="NCBI Taxonomy" id="175632"/>
    <lineage>
        <taxon>Archaea</taxon>
        <taxon>Methanobacteriati</taxon>
        <taxon>Methanobacteriota</taxon>
        <taxon>Stenosarchaea group</taxon>
        <taxon>Halobacteria</taxon>
        <taxon>Halobacteriales</taxon>
        <taxon>Halococcaceae</taxon>
        <taxon>Halalkalicoccus</taxon>
    </lineage>
</organism>
<feature type="domain" description="DUF7096" evidence="3">
    <location>
        <begin position="1"/>
        <end position="203"/>
    </location>
</feature>
<dbReference type="EMBL" id="JBHSXQ010000003">
    <property type="protein sequence ID" value="MFC6905624.1"/>
    <property type="molecule type" value="Genomic_DNA"/>
</dbReference>
<evidence type="ECO:0000313" key="5">
    <source>
        <dbReference type="Proteomes" id="UP001596312"/>
    </source>
</evidence>
<dbReference type="AlphaFoldDB" id="A0ABD5V9N6"/>
<reference evidence="4 5" key="1">
    <citation type="journal article" date="2019" name="Int. J. Syst. Evol. Microbiol.">
        <title>The Global Catalogue of Microorganisms (GCM) 10K type strain sequencing project: providing services to taxonomists for standard genome sequencing and annotation.</title>
        <authorList>
            <consortium name="The Broad Institute Genomics Platform"/>
            <consortium name="The Broad Institute Genome Sequencing Center for Infectious Disease"/>
            <person name="Wu L."/>
            <person name="Ma J."/>
        </authorList>
    </citation>
    <scope>NUCLEOTIDE SEQUENCE [LARGE SCALE GENOMIC DNA]</scope>
    <source>
        <strain evidence="4 5">CGMCC 1.3240</strain>
    </source>
</reference>
<dbReference type="InterPro" id="IPR056397">
    <property type="entry name" value="Fn3_arc"/>
</dbReference>
<feature type="domain" description="DUF7094" evidence="2">
    <location>
        <begin position="208"/>
        <end position="311"/>
    </location>
</feature>